<dbReference type="Proteomes" id="UP000192501">
    <property type="component" value="Unassembled WGS sequence"/>
</dbReference>
<dbReference type="EMBL" id="LTAI01000005">
    <property type="protein sequence ID" value="ORE00605.1"/>
    <property type="molecule type" value="Genomic_DNA"/>
</dbReference>
<dbReference type="AlphaFoldDB" id="A0A1X0QLK3"/>
<organism evidence="1 2">
    <name type="scientific">Hepatospora eriocheir</name>
    <dbReference type="NCBI Taxonomy" id="1081669"/>
    <lineage>
        <taxon>Eukaryota</taxon>
        <taxon>Fungi</taxon>
        <taxon>Fungi incertae sedis</taxon>
        <taxon>Microsporidia</taxon>
        <taxon>Hepatosporidae</taxon>
        <taxon>Hepatospora</taxon>
    </lineage>
</organism>
<gene>
    <name evidence="1" type="ORF">A0H76_1980</name>
</gene>
<evidence type="ECO:0000313" key="1">
    <source>
        <dbReference type="EMBL" id="ORE00605.1"/>
    </source>
</evidence>
<accession>A0A1X0QLK3</accession>
<sequence>MVHSNYLMNYFLFHIFDLLSHLCLIHNNYQIHFYQIHFYLIYYIHNHNNHNIHHNNFLYCLLI</sequence>
<comment type="caution">
    <text evidence="1">The sequence shown here is derived from an EMBL/GenBank/DDBJ whole genome shotgun (WGS) entry which is preliminary data.</text>
</comment>
<dbReference type="VEuPathDB" id="MicrosporidiaDB:A0H76_1980"/>
<protein>
    <submittedName>
        <fullName evidence="1">Uncharacterized protein</fullName>
    </submittedName>
</protein>
<proteinExistence type="predicted"/>
<name>A0A1X0QLK3_9MICR</name>
<evidence type="ECO:0000313" key="2">
    <source>
        <dbReference type="Proteomes" id="UP000192501"/>
    </source>
</evidence>
<reference evidence="1 2" key="1">
    <citation type="journal article" date="2017" name="Environ. Microbiol.">
        <title>Decay of the glycolytic pathway and adaptation to intranuclear parasitism within Enterocytozoonidae microsporidia.</title>
        <authorList>
            <person name="Wiredu Boakye D."/>
            <person name="Jaroenlak P."/>
            <person name="Prachumwat A."/>
            <person name="Williams T.A."/>
            <person name="Bateman K.S."/>
            <person name="Itsathitphaisarn O."/>
            <person name="Sritunyalucksana K."/>
            <person name="Paszkiewicz K.H."/>
            <person name="Moore K.A."/>
            <person name="Stentiford G.D."/>
            <person name="Williams B.A."/>
        </authorList>
    </citation>
    <scope>NUCLEOTIDE SEQUENCE [LARGE SCALE GENOMIC DNA]</scope>
    <source>
        <strain evidence="2">canceri</strain>
    </source>
</reference>